<protein>
    <recommendedName>
        <fullName evidence="2">Peptidase S74 domain-containing protein</fullName>
    </recommendedName>
</protein>
<proteinExistence type="predicted"/>
<evidence type="ECO:0000313" key="4">
    <source>
        <dbReference type="Proteomes" id="UP001515780"/>
    </source>
</evidence>
<reference evidence="3 4" key="1">
    <citation type="journal article" date="2019" name="bioRxiv">
        <title>Bacteria contribute to plant secondary compound degradation in a generalist herbivore system.</title>
        <authorList>
            <person name="Francoeur C.B."/>
            <person name="Khadempour L."/>
            <person name="Moreira-Soto R.D."/>
            <person name="Gotting K."/>
            <person name="Book A.J."/>
            <person name="Pinto-Tomas A.A."/>
            <person name="Keefover-Ring K."/>
            <person name="Currie C.R."/>
        </authorList>
    </citation>
    <scope>NUCLEOTIDE SEQUENCE [LARGE SCALE GENOMIC DNA]</scope>
    <source>
        <strain evidence="3">Al-1710</strain>
    </source>
</reference>
<gene>
    <name evidence="3" type="ORF">F3J37_01015</name>
</gene>
<comment type="caution">
    <text evidence="3">The sequence shown here is derived from an EMBL/GenBank/DDBJ whole genome shotgun (WGS) entry which is preliminary data.</text>
</comment>
<dbReference type="Pfam" id="PF13884">
    <property type="entry name" value="Peptidase_S74"/>
    <property type="match status" value="1"/>
</dbReference>
<feature type="region of interest" description="Disordered" evidence="1">
    <location>
        <begin position="161"/>
        <end position="200"/>
    </location>
</feature>
<feature type="region of interest" description="Disordered" evidence="1">
    <location>
        <begin position="232"/>
        <end position="301"/>
    </location>
</feature>
<feature type="compositionally biased region" description="Low complexity" evidence="1">
    <location>
        <begin position="232"/>
        <end position="255"/>
    </location>
</feature>
<organism evidence="3 4">
    <name type="scientific">Candidatus Pantoea communis</name>
    <dbReference type="NCBI Taxonomy" id="2608354"/>
    <lineage>
        <taxon>Bacteria</taxon>
        <taxon>Pseudomonadati</taxon>
        <taxon>Pseudomonadota</taxon>
        <taxon>Gammaproteobacteria</taxon>
        <taxon>Enterobacterales</taxon>
        <taxon>Erwiniaceae</taxon>
        <taxon>Pantoea</taxon>
    </lineage>
</organism>
<feature type="compositionally biased region" description="Low complexity" evidence="1">
    <location>
        <begin position="310"/>
        <end position="319"/>
    </location>
</feature>
<dbReference type="RefSeq" id="WP_166718905.1">
    <property type="nucleotide sequence ID" value="NZ_VWXC01000001.1"/>
</dbReference>
<dbReference type="Proteomes" id="UP001515780">
    <property type="component" value="Unassembled WGS sequence"/>
</dbReference>
<evidence type="ECO:0000256" key="1">
    <source>
        <dbReference type="SAM" id="MobiDB-lite"/>
    </source>
</evidence>
<keyword evidence="4" id="KW-1185">Reference proteome</keyword>
<feature type="region of interest" description="Disordered" evidence="1">
    <location>
        <begin position="309"/>
        <end position="328"/>
    </location>
</feature>
<feature type="domain" description="Peptidase S74" evidence="2">
    <location>
        <begin position="922"/>
        <end position="1019"/>
    </location>
</feature>
<accession>A0ABX0RI10</accession>
<evidence type="ECO:0000259" key="2">
    <source>
        <dbReference type="PROSITE" id="PS51688"/>
    </source>
</evidence>
<dbReference type="PROSITE" id="PS51688">
    <property type="entry name" value="ICA"/>
    <property type="match status" value="1"/>
</dbReference>
<dbReference type="InterPro" id="IPR037053">
    <property type="entry name" value="Phage_tail_collar_dom_sf"/>
</dbReference>
<dbReference type="EMBL" id="VWXC01000001">
    <property type="protein sequence ID" value="NIG17256.1"/>
    <property type="molecule type" value="Genomic_DNA"/>
</dbReference>
<name>A0ABX0RI10_9GAMM</name>
<feature type="compositionally biased region" description="Polar residues" evidence="1">
    <location>
        <begin position="256"/>
        <end position="268"/>
    </location>
</feature>
<dbReference type="InterPro" id="IPR030392">
    <property type="entry name" value="S74_ICA"/>
</dbReference>
<sequence>MASGTISVENGSSDVVGMDTAFTSELSVGDYILFTIGGTLYTYPILTITSDTALTFADDFDGPTTASVSFNSVPQNQMVSIPMDLVYQTTRAIRGLNLDKDNWQQVFSVDDDITVTLPDGTQYSGVSWLEASKGIDLTNLDTINAIADQVNSDATTASDAATAASTSETNAATSASNAATSEQNASNSATAADQSATDAQASADSIGDAVAQAAASASAASDSASAAATSESNAADSASAASTSETNAATSEANALTSENNAATSESNASRSADEAAQSASDASDSAAAAATSETNASNSAEGIQDAMTNAAQSASDASDSADRAEAAAADLENNNALAATIDHVDSDTNDVYFKGSLIAGENATEPQSFNSIYSDSELGSTGDVAQGGDLTSTYQVNQTDISAISLHSTFNDGLTAGGEIVLVDSSGSEDVTTSWVLPNLAGTLITSEGLNIDTVNGNDVTFEGALGVGRDASADNELVTLRQLRAAVAGGSSDGSTLNGVMNNFVGAVEWFVGTRAALPAAHLAADGQLLNRADYPDLWEAISSDIFQSIDDDTWQGTRTSRGSYSTGDGSTTFRMPDLNGLFVHPTDSTLNAIEGLFLRGDGGSEGGGVGTIRPSAAPNITGSFQLHAEGAANIIAGYTGFCVGAEGDTSNYRTPADLTTHASVRSYGTMRFDASNSNSAYGNTSTTEVRPNSVKGIWLIRVSGVFESASTVFNVINADEDEPGSGAVVYGGSVTSEYDVAGAIETTSTFRARTTFGTTTARSSIIESSDGTNTNVLAINSGASGSGGVGTDIIAESGELGLYSRGGAVIRALDDGSVRFQDSAGVGRMHLYNVGIDIAGRINSADVIISSNLATESTGNVSNNALIMTAADTNYNCYLGYYLVAGEYHSWRTIMNGTTTFQVRGGAQGCYAASFNQTSDSRLKFNKKFIENSLEKTVGMRGMTYDKNGHDSAGVIAQDIVKEFPQSCTEVPQPIQFSDGSVLESYLALDYGCITALHTESIKEMLLMIKDIFDDPNGAGRDKLNDLCSKINTSLDDEMINKGDTSYHDLQPEETS</sequence>
<dbReference type="Gene3D" id="3.90.1340.10">
    <property type="entry name" value="Phage tail collar domain"/>
    <property type="match status" value="1"/>
</dbReference>
<dbReference type="SUPFAM" id="SSF88874">
    <property type="entry name" value="Receptor-binding domain of short tail fibre protein gp12"/>
    <property type="match status" value="1"/>
</dbReference>
<feature type="compositionally biased region" description="Low complexity" evidence="1">
    <location>
        <begin position="269"/>
        <end position="301"/>
    </location>
</feature>
<evidence type="ECO:0000313" key="3">
    <source>
        <dbReference type="EMBL" id="NIG17256.1"/>
    </source>
</evidence>